<dbReference type="InterPro" id="IPR021109">
    <property type="entry name" value="Peptidase_aspartic_dom_sf"/>
</dbReference>
<dbReference type="Pfam" id="PF14555">
    <property type="entry name" value="UBA_4"/>
    <property type="match status" value="1"/>
</dbReference>
<dbReference type="EMBL" id="JXXN02001067">
    <property type="protein sequence ID" value="THD25602.1"/>
    <property type="molecule type" value="Genomic_DNA"/>
</dbReference>
<dbReference type="CDD" id="cd05479">
    <property type="entry name" value="RP_DDI"/>
    <property type="match status" value="1"/>
</dbReference>
<dbReference type="GO" id="GO:0004190">
    <property type="term" value="F:aspartic-type endopeptidase activity"/>
    <property type="evidence" value="ECO:0007669"/>
    <property type="project" value="UniProtKB-KW"/>
</dbReference>
<dbReference type="Pfam" id="PF00240">
    <property type="entry name" value="ubiquitin"/>
    <property type="match status" value="1"/>
</dbReference>
<sequence length="410" mass="45696">MRLTVSPSDGDVFGLDVPGDTLLSELKMLISLEYGKPEEQFIIMKGGELLQQSTVTLTDAGFQDDDLIVILPRPSTQPSHPPYERGNVQSGPSGVVPRLDFSSIRLPGANTNETPPSQAELIRQSLLRSPPSVVSLFRQKNPQLASVINDPAEFSRIFEAQRSRELQRYQELQRIMTDPLDPSAQSRIEEIIRQQNIDMHMESAMEHYPETFGQVSMLFVDCKVGQQHVKAFVDSGAQSTIMSISCAKRCNLEPWIDRRWAGKAYGVGTQTIVGRVHNGQIEIGGVFLPTSFIVLQDQNLDLMLGLDMLKRHQCCIDLKRNVLQLDGGRIETPFLPESEIPKQFLAENILNSDAVGSTSIEDLSEERRAKVQQLTSQGVPQARAIQELEAHDWDVQAALISFMSSEDALE</sequence>
<evidence type="ECO:0000256" key="5">
    <source>
        <dbReference type="SAM" id="MobiDB-lite"/>
    </source>
</evidence>
<dbReference type="Gene3D" id="3.10.20.90">
    <property type="entry name" value="Phosphatidylinositol 3-kinase Catalytic Subunit, Chain A, domain 1"/>
    <property type="match status" value="1"/>
</dbReference>
<dbReference type="InterPro" id="IPR015940">
    <property type="entry name" value="UBA"/>
</dbReference>
<dbReference type="CDD" id="cd01796">
    <property type="entry name" value="Ubl_Ddi1_like"/>
    <property type="match status" value="1"/>
</dbReference>
<dbReference type="Gene3D" id="2.40.70.10">
    <property type="entry name" value="Acid Proteases"/>
    <property type="match status" value="1"/>
</dbReference>
<accession>A0A4E0S0I7</accession>
<name>A0A4E0S0I7_FASHE</name>
<evidence type="ECO:0000313" key="9">
    <source>
        <dbReference type="Proteomes" id="UP000230066"/>
    </source>
</evidence>
<reference evidence="8" key="1">
    <citation type="submission" date="2019-03" db="EMBL/GenBank/DDBJ databases">
        <title>Improved annotation for the trematode Fasciola hepatica.</title>
        <authorList>
            <person name="Choi Y.-J."/>
            <person name="Martin J."/>
            <person name="Mitreva M."/>
        </authorList>
    </citation>
    <scope>NUCLEOTIDE SEQUENCE [LARGE SCALE GENOMIC DNA]</scope>
</reference>
<dbReference type="AlphaFoldDB" id="A0A4E0S0I7"/>
<dbReference type="Pfam" id="PF09668">
    <property type="entry name" value="Asp_protease"/>
    <property type="match status" value="1"/>
</dbReference>
<dbReference type="InterPro" id="IPR033882">
    <property type="entry name" value="DDI1_N"/>
</dbReference>
<feature type="domain" description="Ubiquitin-like" evidence="7">
    <location>
        <begin position="1"/>
        <end position="71"/>
    </location>
</feature>
<dbReference type="Proteomes" id="UP000230066">
    <property type="component" value="Unassembled WGS sequence"/>
</dbReference>
<dbReference type="InterPro" id="IPR029071">
    <property type="entry name" value="Ubiquitin-like_domsf"/>
</dbReference>
<dbReference type="SUPFAM" id="SSF50630">
    <property type="entry name" value="Acid proteases"/>
    <property type="match status" value="1"/>
</dbReference>
<proteinExistence type="inferred from homology"/>
<dbReference type="PROSITE" id="PS50030">
    <property type="entry name" value="UBA"/>
    <property type="match status" value="1"/>
</dbReference>
<dbReference type="PANTHER" id="PTHR15397:SF3">
    <property type="entry name" value="DNA DAMAGE INDUCIBLE 1 HOMOLOG 2"/>
    <property type="match status" value="1"/>
</dbReference>
<comment type="caution">
    <text evidence="8">The sequence shown here is derived from an EMBL/GenBank/DDBJ whole genome shotgun (WGS) entry which is preliminary data.</text>
</comment>
<keyword evidence="2" id="KW-0645">Protease</keyword>
<evidence type="ECO:0000313" key="8">
    <source>
        <dbReference type="EMBL" id="THD25602.1"/>
    </source>
</evidence>
<feature type="domain" description="UBA" evidence="6">
    <location>
        <begin position="362"/>
        <end position="405"/>
    </location>
</feature>
<evidence type="ECO:0000256" key="4">
    <source>
        <dbReference type="ARBA" id="ARBA00022801"/>
    </source>
</evidence>
<comment type="similarity">
    <text evidence="1">Belongs to the DDI1 family.</text>
</comment>
<dbReference type="InterPro" id="IPR000626">
    <property type="entry name" value="Ubiquitin-like_dom"/>
</dbReference>
<organism evidence="8 9">
    <name type="scientific">Fasciola hepatica</name>
    <name type="common">Liver fluke</name>
    <dbReference type="NCBI Taxonomy" id="6192"/>
    <lineage>
        <taxon>Eukaryota</taxon>
        <taxon>Metazoa</taxon>
        <taxon>Spiralia</taxon>
        <taxon>Lophotrochozoa</taxon>
        <taxon>Platyhelminthes</taxon>
        <taxon>Trematoda</taxon>
        <taxon>Digenea</taxon>
        <taxon>Plagiorchiida</taxon>
        <taxon>Echinostomata</taxon>
        <taxon>Echinostomatoidea</taxon>
        <taxon>Fasciolidae</taxon>
        <taxon>Fasciola</taxon>
    </lineage>
</organism>
<dbReference type="PANTHER" id="PTHR15397">
    <property type="entry name" value="SODIUM-GLUCOSE COTRANSPORTER REGULATORY PROTEIN -RELATED"/>
    <property type="match status" value="1"/>
</dbReference>
<keyword evidence="4" id="KW-0378">Hydrolase</keyword>
<keyword evidence="3" id="KW-0064">Aspartyl protease</keyword>
<gene>
    <name evidence="8" type="ORF">D915_003581</name>
</gene>
<dbReference type="CDD" id="cd14270">
    <property type="entry name" value="UBA"/>
    <property type="match status" value="1"/>
</dbReference>
<evidence type="ECO:0000256" key="3">
    <source>
        <dbReference type="ARBA" id="ARBA00022750"/>
    </source>
</evidence>
<keyword evidence="9" id="KW-1185">Reference proteome</keyword>
<evidence type="ECO:0000259" key="7">
    <source>
        <dbReference type="PROSITE" id="PS50053"/>
    </source>
</evidence>
<dbReference type="SUPFAM" id="SSF54236">
    <property type="entry name" value="Ubiquitin-like"/>
    <property type="match status" value="1"/>
</dbReference>
<protein>
    <submittedName>
        <fullName evidence="8">DNA damage-inducible protein 1</fullName>
    </submittedName>
</protein>
<feature type="region of interest" description="Disordered" evidence="5">
    <location>
        <begin position="73"/>
        <end position="94"/>
    </location>
</feature>
<dbReference type="InterPro" id="IPR019103">
    <property type="entry name" value="Peptidase_aspartic_DDI1-type"/>
</dbReference>
<dbReference type="SMART" id="SM00213">
    <property type="entry name" value="UBQ"/>
    <property type="match status" value="1"/>
</dbReference>
<evidence type="ECO:0000259" key="6">
    <source>
        <dbReference type="PROSITE" id="PS50030"/>
    </source>
</evidence>
<evidence type="ECO:0000256" key="2">
    <source>
        <dbReference type="ARBA" id="ARBA00022670"/>
    </source>
</evidence>
<evidence type="ECO:0000256" key="1">
    <source>
        <dbReference type="ARBA" id="ARBA00009136"/>
    </source>
</evidence>
<dbReference type="PROSITE" id="PS50053">
    <property type="entry name" value="UBIQUITIN_2"/>
    <property type="match status" value="1"/>
</dbReference>
<dbReference type="GO" id="GO:0006508">
    <property type="term" value="P:proteolysis"/>
    <property type="evidence" value="ECO:0007669"/>
    <property type="project" value="UniProtKB-KW"/>
</dbReference>